<name>A0A7S6ZT87_9GAMM</name>
<dbReference type="AlphaFoldDB" id="A0A7S6ZT87"/>
<keyword evidence="2" id="KW-0732">Signal</keyword>
<feature type="compositionally biased region" description="Low complexity" evidence="1">
    <location>
        <begin position="141"/>
        <end position="153"/>
    </location>
</feature>
<dbReference type="KEGG" id="lcic:INQ41_00095"/>
<proteinExistence type="predicted"/>
<gene>
    <name evidence="3" type="ORF">INQ41_00095</name>
</gene>
<protein>
    <recommendedName>
        <fullName evidence="5">Fap amyloid fibril minor component</fullName>
    </recommendedName>
</protein>
<dbReference type="EMBL" id="CP063656">
    <property type="protein sequence ID" value="QOW20672.1"/>
    <property type="molecule type" value="Genomic_DNA"/>
</dbReference>
<dbReference type="Proteomes" id="UP000594059">
    <property type="component" value="Chromosome"/>
</dbReference>
<feature type="signal peptide" evidence="2">
    <location>
        <begin position="1"/>
        <end position="16"/>
    </location>
</feature>
<organism evidence="3 4">
    <name type="scientific">Novilysobacter ciconiae</name>
    <dbReference type="NCBI Taxonomy" id="2781022"/>
    <lineage>
        <taxon>Bacteria</taxon>
        <taxon>Pseudomonadati</taxon>
        <taxon>Pseudomonadota</taxon>
        <taxon>Gammaproteobacteria</taxon>
        <taxon>Lysobacterales</taxon>
        <taxon>Lysobacteraceae</taxon>
        <taxon>Novilysobacter</taxon>
    </lineage>
</organism>
<reference evidence="3 4" key="1">
    <citation type="submission" date="2020-10" db="EMBL/GenBank/DDBJ databases">
        <title>complete genome sequencing of Lysobacter sp. H21R20.</title>
        <authorList>
            <person name="Bae J.-W."/>
            <person name="Lee S.-Y."/>
        </authorList>
    </citation>
    <scope>NUCLEOTIDE SEQUENCE [LARGE SCALE GENOMIC DNA]</scope>
    <source>
        <strain evidence="3 4">H21R20</strain>
    </source>
</reference>
<evidence type="ECO:0008006" key="5">
    <source>
        <dbReference type="Google" id="ProtNLM"/>
    </source>
</evidence>
<sequence length="204" mass="20208">MALGVALALCAPTAAAQSSDGYADMLDYLASSRIDGRAFVGASGALGANMAAGDHNLQANLRSFASGTQANASARTHQQHADNDYDSPAHATATIGGQAFGQASGLLSINQASGSGNAETNLVSAALAQQGIREASDGNLQSSVSASAGGQASPNPDVARPGTRNVAVESTAMQGFDGVLQLNQIAGSGNSISNQLALSVQGHP</sequence>
<evidence type="ECO:0000313" key="4">
    <source>
        <dbReference type="Proteomes" id="UP000594059"/>
    </source>
</evidence>
<keyword evidence="4" id="KW-1185">Reference proteome</keyword>
<feature type="region of interest" description="Disordered" evidence="1">
    <location>
        <begin position="136"/>
        <end position="162"/>
    </location>
</feature>
<evidence type="ECO:0000256" key="2">
    <source>
        <dbReference type="SAM" id="SignalP"/>
    </source>
</evidence>
<evidence type="ECO:0000313" key="3">
    <source>
        <dbReference type="EMBL" id="QOW20672.1"/>
    </source>
</evidence>
<accession>A0A7S6ZT87</accession>
<evidence type="ECO:0000256" key="1">
    <source>
        <dbReference type="SAM" id="MobiDB-lite"/>
    </source>
</evidence>
<feature type="region of interest" description="Disordered" evidence="1">
    <location>
        <begin position="68"/>
        <end position="90"/>
    </location>
</feature>
<feature type="chain" id="PRO_5032620728" description="Fap amyloid fibril minor component" evidence="2">
    <location>
        <begin position="17"/>
        <end position="204"/>
    </location>
</feature>